<dbReference type="PROSITE" id="PS50011">
    <property type="entry name" value="PROTEIN_KINASE_DOM"/>
    <property type="match status" value="1"/>
</dbReference>
<evidence type="ECO:0000256" key="9">
    <source>
        <dbReference type="ARBA" id="ARBA00022737"/>
    </source>
</evidence>
<dbReference type="SUPFAM" id="SSF52058">
    <property type="entry name" value="L domain-like"/>
    <property type="match status" value="1"/>
</dbReference>
<dbReference type="Gene3D" id="3.30.200.20">
    <property type="entry name" value="Phosphorylase Kinase, domain 1"/>
    <property type="match status" value="1"/>
</dbReference>
<evidence type="ECO:0000256" key="12">
    <source>
        <dbReference type="ARBA" id="ARBA00022840"/>
    </source>
</evidence>
<dbReference type="GO" id="GO:0016020">
    <property type="term" value="C:membrane"/>
    <property type="evidence" value="ECO:0007669"/>
    <property type="project" value="UniProtKB-SubCell"/>
</dbReference>
<dbReference type="GO" id="GO:0005524">
    <property type="term" value="F:ATP binding"/>
    <property type="evidence" value="ECO:0007669"/>
    <property type="project" value="UniProtKB-UniRule"/>
</dbReference>
<name>A0A4S4CZJ2_CAMSN</name>
<dbReference type="Pfam" id="PF00560">
    <property type="entry name" value="LRR_1"/>
    <property type="match status" value="4"/>
</dbReference>
<dbReference type="GO" id="GO:0006952">
    <property type="term" value="P:defense response"/>
    <property type="evidence" value="ECO:0007669"/>
    <property type="project" value="UniProtKB-ARBA"/>
</dbReference>
<organism evidence="23 24">
    <name type="scientific">Camellia sinensis var. sinensis</name>
    <name type="common">China tea</name>
    <dbReference type="NCBI Taxonomy" id="542762"/>
    <lineage>
        <taxon>Eukaryota</taxon>
        <taxon>Viridiplantae</taxon>
        <taxon>Streptophyta</taxon>
        <taxon>Embryophyta</taxon>
        <taxon>Tracheophyta</taxon>
        <taxon>Spermatophyta</taxon>
        <taxon>Magnoliopsida</taxon>
        <taxon>eudicotyledons</taxon>
        <taxon>Gunneridae</taxon>
        <taxon>Pentapetalae</taxon>
        <taxon>asterids</taxon>
        <taxon>Ericales</taxon>
        <taxon>Theaceae</taxon>
        <taxon>Camellia</taxon>
    </lineage>
</organism>
<dbReference type="PROSITE" id="PS00107">
    <property type="entry name" value="PROTEIN_KINASE_ATP"/>
    <property type="match status" value="1"/>
</dbReference>
<comment type="catalytic activity">
    <reaction evidence="18">
        <text>L-seryl-[protein] + ATP = O-phospho-L-seryl-[protein] + ADP + H(+)</text>
        <dbReference type="Rhea" id="RHEA:17989"/>
        <dbReference type="Rhea" id="RHEA-COMP:9863"/>
        <dbReference type="Rhea" id="RHEA-COMP:11604"/>
        <dbReference type="ChEBI" id="CHEBI:15378"/>
        <dbReference type="ChEBI" id="CHEBI:29999"/>
        <dbReference type="ChEBI" id="CHEBI:30616"/>
        <dbReference type="ChEBI" id="CHEBI:83421"/>
        <dbReference type="ChEBI" id="CHEBI:456216"/>
        <dbReference type="EC" id="2.7.11.1"/>
    </reaction>
</comment>
<dbReference type="InterPro" id="IPR000719">
    <property type="entry name" value="Prot_kinase_dom"/>
</dbReference>
<dbReference type="InterPro" id="IPR013210">
    <property type="entry name" value="LRR_N_plant-typ"/>
</dbReference>
<evidence type="ECO:0000256" key="8">
    <source>
        <dbReference type="ARBA" id="ARBA00022729"/>
    </source>
</evidence>
<dbReference type="FunFam" id="3.80.10.10:FF:000041">
    <property type="entry name" value="LRR receptor-like serine/threonine-protein kinase ERECTA"/>
    <property type="match status" value="1"/>
</dbReference>
<dbReference type="SUPFAM" id="SSF52047">
    <property type="entry name" value="RNI-like"/>
    <property type="match status" value="1"/>
</dbReference>
<dbReference type="PANTHER" id="PTHR48005:SF70">
    <property type="entry name" value="MDIS1-INTERACTING RECEPTOR LIKE KINASE 2-LIKE"/>
    <property type="match status" value="1"/>
</dbReference>
<evidence type="ECO:0000313" key="24">
    <source>
        <dbReference type="Proteomes" id="UP000306102"/>
    </source>
</evidence>
<keyword evidence="16" id="KW-0325">Glycoprotein</keyword>
<accession>A0A4S4CZJ2</accession>
<keyword evidence="7 20" id="KW-0812">Transmembrane</keyword>
<dbReference type="FunFam" id="3.80.10.10:FF:000177">
    <property type="entry name" value="Leucine-rich repeat receptor-like serine/threonine-protein kinase At1g17230"/>
    <property type="match status" value="1"/>
</dbReference>
<evidence type="ECO:0000256" key="7">
    <source>
        <dbReference type="ARBA" id="ARBA00022692"/>
    </source>
</evidence>
<dbReference type="PRINTS" id="PR00019">
    <property type="entry name" value="LEURICHRPT"/>
</dbReference>
<evidence type="ECO:0000256" key="20">
    <source>
        <dbReference type="SAM" id="Phobius"/>
    </source>
</evidence>
<dbReference type="SMART" id="SM00369">
    <property type="entry name" value="LRR_TYP"/>
    <property type="match status" value="7"/>
</dbReference>
<evidence type="ECO:0000256" key="19">
    <source>
        <dbReference type="PROSITE-ProRule" id="PRU10141"/>
    </source>
</evidence>
<keyword evidence="5" id="KW-0433">Leucine-rich repeat</keyword>
<evidence type="ECO:0000256" key="11">
    <source>
        <dbReference type="ARBA" id="ARBA00022777"/>
    </source>
</evidence>
<dbReference type="Gene3D" id="3.80.10.10">
    <property type="entry name" value="Ribonuclease Inhibitor"/>
    <property type="match status" value="4"/>
</dbReference>
<keyword evidence="14 20" id="KW-0472">Membrane</keyword>
<evidence type="ECO:0000256" key="4">
    <source>
        <dbReference type="ARBA" id="ARBA00022553"/>
    </source>
</evidence>
<feature type="chain" id="PRO_5020270442" description="non-specific serine/threonine protein kinase" evidence="21">
    <location>
        <begin position="28"/>
        <end position="960"/>
    </location>
</feature>
<dbReference type="InterPro" id="IPR017441">
    <property type="entry name" value="Protein_kinase_ATP_BS"/>
</dbReference>
<proteinExistence type="predicted"/>
<keyword evidence="8 21" id="KW-0732">Signal</keyword>
<dbReference type="FunFam" id="3.80.10.10:FF:000400">
    <property type="entry name" value="Nuclear pore complex protein NUP107"/>
    <property type="match status" value="1"/>
</dbReference>
<evidence type="ECO:0000256" key="13">
    <source>
        <dbReference type="ARBA" id="ARBA00022989"/>
    </source>
</evidence>
<keyword evidence="9" id="KW-0677">Repeat</keyword>
<evidence type="ECO:0000256" key="2">
    <source>
        <dbReference type="ARBA" id="ARBA00012513"/>
    </source>
</evidence>
<comment type="subcellular location">
    <subcellularLocation>
        <location evidence="1">Membrane</location>
        <topology evidence="1">Single-pass type I membrane protein</topology>
    </subcellularLocation>
</comment>
<evidence type="ECO:0000256" key="14">
    <source>
        <dbReference type="ARBA" id="ARBA00023136"/>
    </source>
</evidence>
<feature type="binding site" evidence="19">
    <location>
        <position position="713"/>
    </location>
    <ligand>
        <name>ATP</name>
        <dbReference type="ChEBI" id="CHEBI:30616"/>
    </ligand>
</feature>
<dbReference type="Gene3D" id="1.10.510.10">
    <property type="entry name" value="Transferase(Phosphotransferase) domain 1"/>
    <property type="match status" value="1"/>
</dbReference>
<comment type="caution">
    <text evidence="23">The sequence shown here is derived from an EMBL/GenBank/DDBJ whole genome shotgun (WGS) entry which is preliminary data.</text>
</comment>
<dbReference type="GO" id="GO:0051707">
    <property type="term" value="P:response to other organism"/>
    <property type="evidence" value="ECO:0007669"/>
    <property type="project" value="UniProtKB-ARBA"/>
</dbReference>
<feature type="transmembrane region" description="Helical" evidence="20">
    <location>
        <begin position="619"/>
        <end position="643"/>
    </location>
</feature>
<keyword evidence="3" id="KW-0723">Serine/threonine-protein kinase</keyword>
<evidence type="ECO:0000256" key="17">
    <source>
        <dbReference type="ARBA" id="ARBA00047899"/>
    </source>
</evidence>
<keyword evidence="4" id="KW-0597">Phosphoprotein</keyword>
<evidence type="ECO:0000256" key="10">
    <source>
        <dbReference type="ARBA" id="ARBA00022741"/>
    </source>
</evidence>
<dbReference type="Pfam" id="PF23598">
    <property type="entry name" value="LRR_14"/>
    <property type="match status" value="1"/>
</dbReference>
<dbReference type="EMBL" id="SDRB02013346">
    <property type="protein sequence ID" value="THF95158.1"/>
    <property type="molecule type" value="Genomic_DNA"/>
</dbReference>
<keyword evidence="12 19" id="KW-0067">ATP-binding</keyword>
<comment type="catalytic activity">
    <reaction evidence="17">
        <text>L-threonyl-[protein] + ATP = O-phospho-L-threonyl-[protein] + ADP + H(+)</text>
        <dbReference type="Rhea" id="RHEA:46608"/>
        <dbReference type="Rhea" id="RHEA-COMP:11060"/>
        <dbReference type="Rhea" id="RHEA-COMP:11605"/>
        <dbReference type="ChEBI" id="CHEBI:15378"/>
        <dbReference type="ChEBI" id="CHEBI:30013"/>
        <dbReference type="ChEBI" id="CHEBI:30616"/>
        <dbReference type="ChEBI" id="CHEBI:61977"/>
        <dbReference type="ChEBI" id="CHEBI:456216"/>
        <dbReference type="EC" id="2.7.11.1"/>
    </reaction>
</comment>
<dbReference type="EC" id="2.7.11.1" evidence="2"/>
<protein>
    <recommendedName>
        <fullName evidence="2">non-specific serine/threonine protein kinase</fullName>
        <ecNumber evidence="2">2.7.11.1</ecNumber>
    </recommendedName>
</protein>
<dbReference type="Pfam" id="PF00069">
    <property type="entry name" value="Pkinase"/>
    <property type="match status" value="1"/>
</dbReference>
<dbReference type="InterPro" id="IPR051420">
    <property type="entry name" value="Ser_Thr_Kinases_DiverseReg"/>
</dbReference>
<gene>
    <name evidence="23" type="ORF">TEA_017715</name>
</gene>
<dbReference type="FunFam" id="3.30.200.20:FF:000309">
    <property type="entry name" value="Leucine-rich repeat receptor protein kinase MSP1"/>
    <property type="match status" value="1"/>
</dbReference>
<evidence type="ECO:0000256" key="1">
    <source>
        <dbReference type="ARBA" id="ARBA00004479"/>
    </source>
</evidence>
<dbReference type="PROSITE" id="PS00109">
    <property type="entry name" value="PROTEIN_KINASE_TYR"/>
    <property type="match status" value="1"/>
</dbReference>
<evidence type="ECO:0000256" key="5">
    <source>
        <dbReference type="ARBA" id="ARBA00022614"/>
    </source>
</evidence>
<dbReference type="AlphaFoldDB" id="A0A4S4CZJ2"/>
<keyword evidence="15" id="KW-0675">Receptor</keyword>
<dbReference type="PANTHER" id="PTHR48005">
    <property type="entry name" value="LEUCINE RICH REPEAT KINASE 2"/>
    <property type="match status" value="1"/>
</dbReference>
<dbReference type="InterPro" id="IPR008266">
    <property type="entry name" value="Tyr_kinase_AS"/>
</dbReference>
<dbReference type="InterPro" id="IPR032675">
    <property type="entry name" value="LRR_dom_sf"/>
</dbReference>
<evidence type="ECO:0000256" key="15">
    <source>
        <dbReference type="ARBA" id="ARBA00023170"/>
    </source>
</evidence>
<dbReference type="InterPro" id="IPR055414">
    <property type="entry name" value="LRR_R13L4/SHOC2-like"/>
</dbReference>
<evidence type="ECO:0000259" key="22">
    <source>
        <dbReference type="PROSITE" id="PS50011"/>
    </source>
</evidence>
<keyword evidence="24" id="KW-1185">Reference proteome</keyword>
<keyword evidence="6" id="KW-0808">Transferase</keyword>
<evidence type="ECO:0000256" key="21">
    <source>
        <dbReference type="SAM" id="SignalP"/>
    </source>
</evidence>
<evidence type="ECO:0000256" key="3">
    <source>
        <dbReference type="ARBA" id="ARBA00022527"/>
    </source>
</evidence>
<keyword evidence="13 20" id="KW-1133">Transmembrane helix</keyword>
<dbReference type="GO" id="GO:0004674">
    <property type="term" value="F:protein serine/threonine kinase activity"/>
    <property type="evidence" value="ECO:0007669"/>
    <property type="project" value="UniProtKB-KW"/>
</dbReference>
<keyword evidence="11" id="KW-0418">Kinase</keyword>
<reference evidence="23 24" key="1">
    <citation type="journal article" date="2018" name="Proc. Natl. Acad. Sci. U.S.A.">
        <title>Draft genome sequence of Camellia sinensis var. sinensis provides insights into the evolution of the tea genome and tea quality.</title>
        <authorList>
            <person name="Wei C."/>
            <person name="Yang H."/>
            <person name="Wang S."/>
            <person name="Zhao J."/>
            <person name="Liu C."/>
            <person name="Gao L."/>
            <person name="Xia E."/>
            <person name="Lu Y."/>
            <person name="Tai Y."/>
            <person name="She G."/>
            <person name="Sun J."/>
            <person name="Cao H."/>
            <person name="Tong W."/>
            <person name="Gao Q."/>
            <person name="Li Y."/>
            <person name="Deng W."/>
            <person name="Jiang X."/>
            <person name="Wang W."/>
            <person name="Chen Q."/>
            <person name="Zhang S."/>
            <person name="Li H."/>
            <person name="Wu J."/>
            <person name="Wang P."/>
            <person name="Li P."/>
            <person name="Shi C."/>
            <person name="Zheng F."/>
            <person name="Jian J."/>
            <person name="Huang B."/>
            <person name="Shan D."/>
            <person name="Shi M."/>
            <person name="Fang C."/>
            <person name="Yue Y."/>
            <person name="Li F."/>
            <person name="Li D."/>
            <person name="Wei S."/>
            <person name="Han B."/>
            <person name="Jiang C."/>
            <person name="Yin Y."/>
            <person name="Xia T."/>
            <person name="Zhang Z."/>
            <person name="Bennetzen J.L."/>
            <person name="Zhao S."/>
            <person name="Wan X."/>
        </authorList>
    </citation>
    <scope>NUCLEOTIDE SEQUENCE [LARGE SCALE GENOMIC DNA]</scope>
    <source>
        <strain evidence="24">cv. Shuchazao</strain>
        <tissue evidence="23">Leaf</tissue>
    </source>
</reference>
<feature type="domain" description="Protein kinase" evidence="22">
    <location>
        <begin position="685"/>
        <end position="953"/>
    </location>
</feature>
<evidence type="ECO:0000256" key="16">
    <source>
        <dbReference type="ARBA" id="ARBA00023180"/>
    </source>
</evidence>
<dbReference type="Pfam" id="PF08263">
    <property type="entry name" value="LRRNT_2"/>
    <property type="match status" value="1"/>
</dbReference>
<dbReference type="STRING" id="542762.A0A4S4CZJ2"/>
<dbReference type="FunFam" id="1.10.510.10:FF:000445">
    <property type="entry name" value="MDIS1-interacting receptor like kinase 2"/>
    <property type="match status" value="1"/>
</dbReference>
<sequence length="960" mass="104793">MAKPVNCLVLPLLAALVVVLLPSSSKAQPPPPPKSPLEVLLRWKQSLANQSILSSWVNHAHDIKNSSTPSSTSSPCNNWLGITCNKAGNVTGIDLPHKGLQGTLELLDFTYFPDLLHLDLKLNRLTGTIPPNIGVPSKLEFLDLSTNSFTGSLPLSLANLTKVIELDLSRNSITGELDPRLFPNGSSPGTTGLVNLQRLLLQDTMLGGQLPSQLGNLKHLTILALDNNNFSGQIPTSLGNLINISYLRLNQNQFFGQIPRNFGNLSKLTNLNLFANQLSGSVPKEIGNLSSLETLHFTQNKFTGHLPQQVCRGHKLVNFTAAHNFFTGPIPVSLKNCTTLFRVRLEYNQLTGDLDHDFGVYPNLNYIDLSHNQLQGKLSSEWAQCQNVTLLKIAGNMIGGEIPDTIVELDQLVVLDLSSNKLSGKIPAQVGKLSKLSSLSLKDNKIMGQIPSGIGGLTDLTYLDLSINRLTGSIPDRIGDCIRLLFLSLSTNGLNGSIPLEIGYLLGLQTLLDLSYNSLSGQITPQLGKLTKLETLNLSHNIFSGSIPNALGEMISLSTVDFSFNDLVGPLPNGKAFKLSAPQAFANNKNLCGEVQGLRPCNTSFPKSGRQKTRHSHQIIIIVTSVLGSLFLMLLVLGITTLYRQGNRRNLKEDESPLKPENIFSVWNFDGKILYEDIITATEDFNDAFCIGVGGTARVYKAELPSGQLVAVKRLSSAKESMEVEDVGSFANEIATLAEIRHRNIVKLYGFCCHERHTFLVCELVERGSLESVLSSEKEAKELDWSKRMKVVEGVAHALSYLHHNCVPPIIHRDISSKNVLLTAELEAKVSDFGIARFLKPASSNWTTVAGTYGYIAPELSYTMAMTEKCDVYSFGVLALEVLMGSHPGTLISNLTSLVDQGIQLKDVLDPRLSPPTTQKIADELTSIVNLALWCLRADPKSRPTMHVASELLEMHAGDD</sequence>
<dbReference type="Proteomes" id="UP000306102">
    <property type="component" value="Unassembled WGS sequence"/>
</dbReference>
<dbReference type="InterPro" id="IPR011009">
    <property type="entry name" value="Kinase-like_dom_sf"/>
</dbReference>
<evidence type="ECO:0000256" key="18">
    <source>
        <dbReference type="ARBA" id="ARBA00048679"/>
    </source>
</evidence>
<dbReference type="SUPFAM" id="SSF56112">
    <property type="entry name" value="Protein kinase-like (PK-like)"/>
    <property type="match status" value="1"/>
</dbReference>
<evidence type="ECO:0000313" key="23">
    <source>
        <dbReference type="EMBL" id="THF95158.1"/>
    </source>
</evidence>
<dbReference type="InterPro" id="IPR001611">
    <property type="entry name" value="Leu-rich_rpt"/>
</dbReference>
<evidence type="ECO:0000256" key="6">
    <source>
        <dbReference type="ARBA" id="ARBA00022679"/>
    </source>
</evidence>
<dbReference type="InterPro" id="IPR003591">
    <property type="entry name" value="Leu-rich_rpt_typical-subtyp"/>
</dbReference>
<feature type="signal peptide" evidence="21">
    <location>
        <begin position="1"/>
        <end position="27"/>
    </location>
</feature>
<keyword evidence="10 19" id="KW-0547">Nucleotide-binding</keyword>